<feature type="domain" description="Pherophorin" evidence="2">
    <location>
        <begin position="6"/>
        <end position="123"/>
    </location>
</feature>
<feature type="compositionally biased region" description="Gly residues" evidence="1">
    <location>
        <begin position="177"/>
        <end position="195"/>
    </location>
</feature>
<feature type="compositionally biased region" description="Gly residues" evidence="1">
    <location>
        <begin position="292"/>
        <end position="309"/>
    </location>
</feature>
<dbReference type="GO" id="GO:0030041">
    <property type="term" value="P:actin filament polymerization"/>
    <property type="evidence" value="ECO:0007669"/>
    <property type="project" value="TreeGrafter"/>
</dbReference>
<dbReference type="InterPro" id="IPR051412">
    <property type="entry name" value="Formin_Homology_Diaphanous_sf"/>
</dbReference>
<protein>
    <recommendedName>
        <fullName evidence="2">Pherophorin domain-containing protein</fullName>
    </recommendedName>
</protein>
<name>A0A835VTD5_CHLIN</name>
<dbReference type="OrthoDB" id="536161at2759"/>
<feature type="compositionally biased region" description="Pro residues" evidence="1">
    <location>
        <begin position="1052"/>
        <end position="1086"/>
    </location>
</feature>
<keyword evidence="4" id="KW-1185">Reference proteome</keyword>
<dbReference type="PANTHER" id="PTHR45691:SF6">
    <property type="entry name" value="PROTEIN DIAPHANOUS"/>
    <property type="match status" value="1"/>
</dbReference>
<dbReference type="Pfam" id="PF12499">
    <property type="entry name" value="DUF3707"/>
    <property type="match status" value="2"/>
</dbReference>
<dbReference type="AlphaFoldDB" id="A0A835VTD5"/>
<feature type="region of interest" description="Disordered" evidence="1">
    <location>
        <begin position="166"/>
        <end position="209"/>
    </location>
</feature>
<evidence type="ECO:0000256" key="1">
    <source>
        <dbReference type="SAM" id="MobiDB-lite"/>
    </source>
</evidence>
<dbReference type="EMBL" id="JAEHOC010000043">
    <property type="protein sequence ID" value="KAG2427120.1"/>
    <property type="molecule type" value="Genomic_DNA"/>
</dbReference>
<dbReference type="PANTHER" id="PTHR45691">
    <property type="entry name" value="PROTEIN DIAPHANOUS"/>
    <property type="match status" value="1"/>
</dbReference>
<feature type="compositionally biased region" description="Pro residues" evidence="1">
    <location>
        <begin position="166"/>
        <end position="176"/>
    </location>
</feature>
<dbReference type="InterPro" id="IPR024616">
    <property type="entry name" value="Pherophorin"/>
</dbReference>
<dbReference type="GO" id="GO:0005884">
    <property type="term" value="C:actin filament"/>
    <property type="evidence" value="ECO:0007669"/>
    <property type="project" value="TreeGrafter"/>
</dbReference>
<feature type="region of interest" description="Disordered" evidence="1">
    <location>
        <begin position="1037"/>
        <end position="1117"/>
    </location>
</feature>
<sequence length="1269" mass="130818">MTSRNQTGDTSRLCFRVAYVGCDVTTDCCRGMLAAVDKLTFETTAACANRSNLLGVTINGRPHASMLPYWHGKYAEVKIYSLRRNNASLAGSDICITTRAPCSTLEDFCSSSTFDGCRYSFADVPPPPPSPAPPSPPPPCEVCIYLTLIPPMGYGVSPPPPPLAALPPPVAFPPPSGGSGTNGTGGGGSGGGGPGSSASPPPMDGSGGAAIQATLNQTAMATGAVITRPFALDVCQGAYDASAAPPAAGYPYLRVCGSFLSSQDGSRLTAALAQGAAFRQWAQLIASTGGNSNSGGGPGGGGGGGGGSGAEECSPLFQGFNVTSQALECGRLAKMIDDGFKQQAALLGANIVVPFTLDHCTPTYLKLMGTTVFTFTNDTCSDTADTVIATMEAIAADEGSVIVTPFSLTTCSPAYNLSTSTYPYLLVCGAFLSADDGARLEATLKLAMSFWIEDLLGGSSQDCTASHPGYSISSEATDPSGAASCLQAQQLQAPAPPHPPPSPPPPCEVCVTLTIIPPVLSDGSSVFTFTNDTCADSAATFIASMESIAADAGSLIVTPFSLATCSPAYNLSASPTVYPYLTVCGAFLSASDGAQIEPTLQDFMQLWIQDLVGGDEDACMFTHPGYTITSAATDPSGAASCLHAEYRQAKPPSPAPPSPPPSPPPPCEVCITLTIRPPDILLGPLLTFDRDTCTSVSDMVIMNLAAIAVDAGALLVTPFALDTCSGDFNATEVPPVYPYLRVCGALLSAEEGARMQPGVLAAMQIWIMSLAGGPAEDCSMALGGYTITSVATNPAGAVSCLDAGWSQQCAFRSPPSPPPPLPPPPPPPPPPDELPDVPPSPPPPPPPPRGQGGSRAPPIPPLPKPACEVFIHIFALPPNSPAVMAGAFSSSFSASTLFSSRTRAGHHHHLRRSLMQLANDFDSGAVAALPAGAFSFDAASCAALSSSIIAGFEAQAPLVGSDITVPFTQFACAPQQLVLYGAFATAYDGYLLYDWLNGPDGMQAWVHTVTGGDACSPQLEGYTIRSVVTGPSGELAPSCMAGGLKQECEGGPAPPPPPPPPPPSPPPPPTLPPSPPPSAPRPPPRQGTPGLRQPSAPPPPPPSPSPPPPPPTRPGLVQTHECVASTNDVPYSVGPLYVRQSLDQYGSTVVAMCTRVSSRQTCRKGAFCCEMDFAKIEVPINPACRGELRRIAINRRLSDWSWGSYPSGLLTIKFEDLLADLPVADGAELCWLVRPNNLCADPAVFCLGGFCQVNIYSSNNKCCPSAWVT</sequence>
<dbReference type="Proteomes" id="UP000650467">
    <property type="component" value="Unassembled WGS sequence"/>
</dbReference>
<accession>A0A835VTD5</accession>
<feature type="region of interest" description="Disordered" evidence="1">
    <location>
        <begin position="810"/>
        <end position="861"/>
    </location>
</feature>
<feature type="region of interest" description="Disordered" evidence="1">
    <location>
        <begin position="289"/>
        <end position="309"/>
    </location>
</feature>
<evidence type="ECO:0000259" key="2">
    <source>
        <dbReference type="Pfam" id="PF12499"/>
    </source>
</evidence>
<feature type="compositionally biased region" description="Pro residues" evidence="1">
    <location>
        <begin position="1095"/>
        <end position="1113"/>
    </location>
</feature>
<feature type="compositionally biased region" description="Pro residues" evidence="1">
    <location>
        <begin position="814"/>
        <end position="849"/>
    </location>
</feature>
<evidence type="ECO:0000313" key="4">
    <source>
        <dbReference type="Proteomes" id="UP000650467"/>
    </source>
</evidence>
<feature type="domain" description="Pherophorin" evidence="2">
    <location>
        <begin position="1120"/>
        <end position="1264"/>
    </location>
</feature>
<gene>
    <name evidence="3" type="ORF">HXX76_012631</name>
</gene>
<organism evidence="3 4">
    <name type="scientific">Chlamydomonas incerta</name>
    <dbReference type="NCBI Taxonomy" id="51695"/>
    <lineage>
        <taxon>Eukaryota</taxon>
        <taxon>Viridiplantae</taxon>
        <taxon>Chlorophyta</taxon>
        <taxon>core chlorophytes</taxon>
        <taxon>Chlorophyceae</taxon>
        <taxon>CS clade</taxon>
        <taxon>Chlamydomonadales</taxon>
        <taxon>Chlamydomonadaceae</taxon>
        <taxon>Chlamydomonas</taxon>
    </lineage>
</organism>
<reference evidence="3" key="1">
    <citation type="journal article" date="2020" name="bioRxiv">
        <title>Comparative genomics of Chlamydomonas.</title>
        <authorList>
            <person name="Craig R.J."/>
            <person name="Hasan A.R."/>
            <person name="Ness R.W."/>
            <person name="Keightley P.D."/>
        </authorList>
    </citation>
    <scope>NUCLEOTIDE SEQUENCE</scope>
    <source>
        <strain evidence="3">SAG 7.73</strain>
    </source>
</reference>
<comment type="caution">
    <text evidence="3">The sequence shown here is derived from an EMBL/GenBank/DDBJ whole genome shotgun (WGS) entry which is preliminary data.</text>
</comment>
<proteinExistence type="predicted"/>
<evidence type="ECO:0000313" key="3">
    <source>
        <dbReference type="EMBL" id="KAG2427120.1"/>
    </source>
</evidence>